<evidence type="ECO:0000313" key="1">
    <source>
        <dbReference type="EMBL" id="PON44944.1"/>
    </source>
</evidence>
<accession>A0A2P5B825</accession>
<feature type="non-terminal residue" evidence="1">
    <location>
        <position position="85"/>
    </location>
</feature>
<protein>
    <submittedName>
        <fullName evidence="1">Uncharacterized protein</fullName>
    </submittedName>
</protein>
<name>A0A2P5B825_TREOI</name>
<organism evidence="1 2">
    <name type="scientific">Trema orientale</name>
    <name type="common">Charcoal tree</name>
    <name type="synonym">Celtis orientalis</name>
    <dbReference type="NCBI Taxonomy" id="63057"/>
    <lineage>
        <taxon>Eukaryota</taxon>
        <taxon>Viridiplantae</taxon>
        <taxon>Streptophyta</taxon>
        <taxon>Embryophyta</taxon>
        <taxon>Tracheophyta</taxon>
        <taxon>Spermatophyta</taxon>
        <taxon>Magnoliopsida</taxon>
        <taxon>eudicotyledons</taxon>
        <taxon>Gunneridae</taxon>
        <taxon>Pentapetalae</taxon>
        <taxon>rosids</taxon>
        <taxon>fabids</taxon>
        <taxon>Rosales</taxon>
        <taxon>Cannabaceae</taxon>
        <taxon>Trema</taxon>
    </lineage>
</organism>
<dbReference type="InParanoid" id="A0A2P5B825"/>
<dbReference type="Proteomes" id="UP000237000">
    <property type="component" value="Unassembled WGS sequence"/>
</dbReference>
<sequence length="85" mass="9812">MWGLASSSALAVSLQPGQIRCYLPIFHIGFQLCPRCHFSSKKSILVLSNQMAFRVELMKERRKIMKQPERVAVLRYLRAPQCYLA</sequence>
<gene>
    <name evidence="1" type="ORF">TorRG33x02_329900</name>
</gene>
<keyword evidence="2" id="KW-1185">Reference proteome</keyword>
<comment type="caution">
    <text evidence="1">The sequence shown here is derived from an EMBL/GenBank/DDBJ whole genome shotgun (WGS) entry which is preliminary data.</text>
</comment>
<evidence type="ECO:0000313" key="2">
    <source>
        <dbReference type="Proteomes" id="UP000237000"/>
    </source>
</evidence>
<dbReference type="EMBL" id="JXTC01000583">
    <property type="protein sequence ID" value="PON44944.1"/>
    <property type="molecule type" value="Genomic_DNA"/>
</dbReference>
<proteinExistence type="predicted"/>
<dbReference type="AlphaFoldDB" id="A0A2P5B825"/>
<reference evidence="2" key="1">
    <citation type="submission" date="2016-06" db="EMBL/GenBank/DDBJ databases">
        <title>Parallel loss of symbiosis genes in relatives of nitrogen-fixing non-legume Parasponia.</title>
        <authorList>
            <person name="Van Velzen R."/>
            <person name="Holmer R."/>
            <person name="Bu F."/>
            <person name="Rutten L."/>
            <person name="Van Zeijl A."/>
            <person name="Liu W."/>
            <person name="Santuari L."/>
            <person name="Cao Q."/>
            <person name="Sharma T."/>
            <person name="Shen D."/>
            <person name="Roswanjaya Y."/>
            <person name="Wardhani T."/>
            <person name="Kalhor M.S."/>
            <person name="Jansen J."/>
            <person name="Van den Hoogen J."/>
            <person name="Gungor B."/>
            <person name="Hartog M."/>
            <person name="Hontelez J."/>
            <person name="Verver J."/>
            <person name="Yang W.-C."/>
            <person name="Schijlen E."/>
            <person name="Repin R."/>
            <person name="Schilthuizen M."/>
            <person name="Schranz E."/>
            <person name="Heidstra R."/>
            <person name="Miyata K."/>
            <person name="Fedorova E."/>
            <person name="Kohlen W."/>
            <person name="Bisseling T."/>
            <person name="Smit S."/>
            <person name="Geurts R."/>
        </authorList>
    </citation>
    <scope>NUCLEOTIDE SEQUENCE [LARGE SCALE GENOMIC DNA]</scope>
    <source>
        <strain evidence="2">cv. RG33-2</strain>
    </source>
</reference>